<dbReference type="GO" id="GO:1904659">
    <property type="term" value="P:D-glucose transmembrane transport"/>
    <property type="evidence" value="ECO:0007669"/>
    <property type="project" value="TreeGrafter"/>
</dbReference>
<dbReference type="SUPFAM" id="SSF103473">
    <property type="entry name" value="MFS general substrate transporter"/>
    <property type="match status" value="1"/>
</dbReference>
<comment type="caution">
    <text evidence="10">The sequence shown here is derived from an EMBL/GenBank/DDBJ whole genome shotgun (WGS) entry which is preliminary data.</text>
</comment>
<dbReference type="InterPro" id="IPR050820">
    <property type="entry name" value="MFS_Sugar_Transporter"/>
</dbReference>
<keyword evidence="5 8" id="KW-0812">Transmembrane</keyword>
<dbReference type="FunFam" id="1.20.1250.20:FF:000118">
    <property type="entry name" value="D-xylose-proton symporter-like 3, chloroplastic"/>
    <property type="match status" value="1"/>
</dbReference>
<feature type="domain" description="Major facilitator superfamily (MFS) profile" evidence="9">
    <location>
        <begin position="285"/>
        <end position="689"/>
    </location>
</feature>
<feature type="transmembrane region" description="Helical" evidence="8">
    <location>
        <begin position="445"/>
        <end position="463"/>
    </location>
</feature>
<accession>A0A5D3CTW3</accession>
<evidence type="ECO:0000256" key="5">
    <source>
        <dbReference type="ARBA" id="ARBA00022692"/>
    </source>
</evidence>
<dbReference type="InterPro" id="IPR020846">
    <property type="entry name" value="MFS_dom"/>
</dbReference>
<dbReference type="GO" id="GO:0022857">
    <property type="term" value="F:transmembrane transporter activity"/>
    <property type="evidence" value="ECO:0007669"/>
    <property type="project" value="InterPro"/>
</dbReference>
<dbReference type="PANTHER" id="PTHR48023">
    <property type="entry name" value="D-XYLOSE-PROTON SYMPORTER-LIKE 2"/>
    <property type="match status" value="1"/>
</dbReference>
<evidence type="ECO:0000256" key="2">
    <source>
        <dbReference type="ARBA" id="ARBA00010992"/>
    </source>
</evidence>
<evidence type="ECO:0000256" key="4">
    <source>
        <dbReference type="ARBA" id="ARBA00022597"/>
    </source>
</evidence>
<dbReference type="GO" id="GO:0016020">
    <property type="term" value="C:membrane"/>
    <property type="evidence" value="ECO:0007669"/>
    <property type="project" value="UniProtKB-SubCell"/>
</dbReference>
<dbReference type="InterPro" id="IPR043502">
    <property type="entry name" value="DNA/RNA_pol_sf"/>
</dbReference>
<dbReference type="EMBL" id="SSTD01008669">
    <property type="protein sequence ID" value="TYK15301.1"/>
    <property type="molecule type" value="Genomic_DNA"/>
</dbReference>
<feature type="transmembrane region" description="Helical" evidence="8">
    <location>
        <begin position="387"/>
        <end position="409"/>
    </location>
</feature>
<evidence type="ECO:0000256" key="7">
    <source>
        <dbReference type="ARBA" id="ARBA00023136"/>
    </source>
</evidence>
<dbReference type="Gene3D" id="1.20.1250.20">
    <property type="entry name" value="MFS general substrate transporter like domains"/>
    <property type="match status" value="1"/>
</dbReference>
<dbReference type="PROSITE" id="PS00216">
    <property type="entry name" value="SUGAR_TRANSPORT_1"/>
    <property type="match status" value="2"/>
</dbReference>
<dbReference type="Pfam" id="PF00083">
    <property type="entry name" value="Sugar_tr"/>
    <property type="match status" value="1"/>
</dbReference>
<feature type="transmembrane region" description="Helical" evidence="8">
    <location>
        <begin position="635"/>
        <end position="655"/>
    </location>
</feature>
<evidence type="ECO:0000313" key="10">
    <source>
        <dbReference type="EMBL" id="TYK15301.1"/>
    </source>
</evidence>
<comment type="subcellular location">
    <subcellularLocation>
        <location evidence="1">Membrane</location>
        <topology evidence="1">Multi-pass membrane protein</topology>
    </subcellularLocation>
</comment>
<reference evidence="10 11" key="1">
    <citation type="submission" date="2019-08" db="EMBL/GenBank/DDBJ databases">
        <title>Draft genome sequences of two oriental melons (Cucumis melo L. var makuwa).</title>
        <authorList>
            <person name="Kwon S.-Y."/>
        </authorList>
    </citation>
    <scope>NUCLEOTIDE SEQUENCE [LARGE SCALE GENOMIC DNA]</scope>
    <source>
        <strain evidence="11">cv. Chang Bougi</strain>
        <tissue evidence="10">Leaf</tissue>
    </source>
</reference>
<evidence type="ECO:0000256" key="3">
    <source>
        <dbReference type="ARBA" id="ARBA00022448"/>
    </source>
</evidence>
<comment type="similarity">
    <text evidence="2">Belongs to the major facilitator superfamily. Sugar transporter (TC 2.A.1.1) family.</text>
</comment>
<evidence type="ECO:0000259" key="9">
    <source>
        <dbReference type="PROSITE" id="PS50850"/>
    </source>
</evidence>
<dbReference type="InterPro" id="IPR036259">
    <property type="entry name" value="MFS_trans_sf"/>
</dbReference>
<keyword evidence="4" id="KW-0762">Sugar transport</keyword>
<dbReference type="CDD" id="cd09272">
    <property type="entry name" value="RNase_HI_RT_Ty1"/>
    <property type="match status" value="1"/>
</dbReference>
<evidence type="ECO:0000256" key="6">
    <source>
        <dbReference type="ARBA" id="ARBA00022989"/>
    </source>
</evidence>
<sequence length="689" mass="75821">MPSRVLHLQISHGPNQTKFTHRLKIACLLGILCTNEAINASTHLHVRENVSEGSNCILPLESTCPIVVTLPDRSPHSKNDGSEVAVLEDMGGQDNINGVIIDRENRIDENEGYNRGHFDHTLFTKVSKARKIAVLIVYVDDIVLTGYDTDEIVQLNKKMGSREGILVSQRKYTLDLLAETSILRCRPAVTPIEFNAKLGNSGDRVPVDKEKYQHLMEKLIYLSHTRPDISYVVSIVNQFIKSTSRYYTFVWGNLVTWRSKKQEAVARSNAKAEYKPMSLGICEEILLQKMLSNLCQDLEVPMKLFCDNKAAISVANNPVQHDRTKHVEIDKHFIKEKLDYASSSGISWYNLSSVEVGLVTSGSLYGALIGSVLAFNVADFLGRRRELILSALMYLVGAIITGLAPNFAILIIGRFISGTGIGLAMHAAPMYIAETSPSKIRGQMISLKEFFIVLGMVFGYSIGSLLVEVVAGWRYIYAANTAIASVMGVGMWWLPSSPRWLLLCAIQRKGNMAELKEQAISCLHRLRGAVIGEKASEEVDEILEELSFLGESEEASIGEIFQGKCLKALIIGAGLVLFQQITGQPSVLYYAPSIFQSAGFSAAADATRVSILLGLLKLLMTGAAVLVVDRLGRRPLLLGGVFGIVISLFLLGSYYLFLGNVPAVAVVALLLYVGSYQDLEPSFHLDPKF</sequence>
<dbReference type="GO" id="GO:0005737">
    <property type="term" value="C:cytoplasm"/>
    <property type="evidence" value="ECO:0007669"/>
    <property type="project" value="UniProtKB-ARBA"/>
</dbReference>
<keyword evidence="6 8" id="KW-1133">Transmembrane helix</keyword>
<evidence type="ECO:0000313" key="11">
    <source>
        <dbReference type="Proteomes" id="UP000321947"/>
    </source>
</evidence>
<keyword evidence="7 8" id="KW-0472">Membrane</keyword>
<feature type="transmembrane region" description="Helical" evidence="8">
    <location>
        <begin position="568"/>
        <end position="591"/>
    </location>
</feature>
<name>A0A5D3CTW3_CUCMM</name>
<protein>
    <submittedName>
        <fullName evidence="10">D-xylose-proton symporter-like 2 isoform X2</fullName>
    </submittedName>
</protein>
<dbReference type="SUPFAM" id="SSF56672">
    <property type="entry name" value="DNA/RNA polymerases"/>
    <property type="match status" value="1"/>
</dbReference>
<feature type="transmembrane region" description="Helical" evidence="8">
    <location>
        <begin position="611"/>
        <end position="628"/>
    </location>
</feature>
<evidence type="ECO:0000256" key="8">
    <source>
        <dbReference type="SAM" id="Phobius"/>
    </source>
</evidence>
<dbReference type="AlphaFoldDB" id="A0A5D3CTW3"/>
<organism evidence="10 11">
    <name type="scientific">Cucumis melo var. makuwa</name>
    <name type="common">Oriental melon</name>
    <dbReference type="NCBI Taxonomy" id="1194695"/>
    <lineage>
        <taxon>Eukaryota</taxon>
        <taxon>Viridiplantae</taxon>
        <taxon>Streptophyta</taxon>
        <taxon>Embryophyta</taxon>
        <taxon>Tracheophyta</taxon>
        <taxon>Spermatophyta</taxon>
        <taxon>Magnoliopsida</taxon>
        <taxon>eudicotyledons</taxon>
        <taxon>Gunneridae</taxon>
        <taxon>Pentapetalae</taxon>
        <taxon>rosids</taxon>
        <taxon>fabids</taxon>
        <taxon>Cucurbitales</taxon>
        <taxon>Cucurbitaceae</taxon>
        <taxon>Benincaseae</taxon>
        <taxon>Cucumis</taxon>
    </lineage>
</organism>
<proteinExistence type="inferred from homology"/>
<dbReference type="PROSITE" id="PS50850">
    <property type="entry name" value="MFS"/>
    <property type="match status" value="1"/>
</dbReference>
<evidence type="ECO:0000256" key="1">
    <source>
        <dbReference type="ARBA" id="ARBA00004141"/>
    </source>
</evidence>
<feature type="transmembrane region" description="Helical" evidence="8">
    <location>
        <begin position="356"/>
        <end position="375"/>
    </location>
</feature>
<dbReference type="InterPro" id="IPR005828">
    <property type="entry name" value="MFS_sugar_transport-like"/>
</dbReference>
<dbReference type="InterPro" id="IPR005829">
    <property type="entry name" value="Sugar_transporter_CS"/>
</dbReference>
<gene>
    <name evidence="10" type="ORF">E5676_scaffold1706G00070</name>
</gene>
<dbReference type="Proteomes" id="UP000321947">
    <property type="component" value="Unassembled WGS sequence"/>
</dbReference>
<dbReference type="PANTHER" id="PTHR48023:SF4">
    <property type="entry name" value="D-XYLOSE-PROTON SYMPORTER-LIKE 2"/>
    <property type="match status" value="1"/>
</dbReference>
<keyword evidence="3" id="KW-0813">Transport</keyword>